<keyword evidence="3" id="KW-1185">Reference proteome</keyword>
<protein>
    <submittedName>
        <fullName evidence="2">Uncharacterized protein</fullName>
    </submittedName>
</protein>
<sequence>MVVHLGQKVHSKRIAIIVAQAMRLEVPVWVGAAVPNRCAPSGQAIGQAFAATCIGGSLIGFAFAREAR</sequence>
<name>A0A1R3VNF5_9HYPH</name>
<dbReference type="STRING" id="1631249.BQ8794_90166"/>
<dbReference type="EMBL" id="FTPD01000082">
    <property type="protein sequence ID" value="SIT60001.1"/>
    <property type="molecule type" value="Genomic_DNA"/>
</dbReference>
<dbReference type="AlphaFoldDB" id="A0A1R3VNF5"/>
<keyword evidence="1" id="KW-1133">Transmembrane helix</keyword>
<gene>
    <name evidence="2" type="ORF">BQ8794_90166</name>
</gene>
<evidence type="ECO:0000313" key="2">
    <source>
        <dbReference type="EMBL" id="SIT60001.1"/>
    </source>
</evidence>
<proteinExistence type="predicted"/>
<reference evidence="3" key="1">
    <citation type="submission" date="2017-01" db="EMBL/GenBank/DDBJ databases">
        <authorList>
            <person name="Brunel B."/>
        </authorList>
    </citation>
    <scope>NUCLEOTIDE SEQUENCE [LARGE SCALE GENOMIC DNA]</scope>
</reference>
<keyword evidence="1" id="KW-0812">Transmembrane</keyword>
<feature type="transmembrane region" description="Helical" evidence="1">
    <location>
        <begin position="44"/>
        <end position="64"/>
    </location>
</feature>
<accession>A0A1R3VNF5</accession>
<keyword evidence="1" id="KW-0472">Membrane</keyword>
<organism evidence="2 3">
    <name type="scientific">Mesorhizobium prunaredense</name>
    <dbReference type="NCBI Taxonomy" id="1631249"/>
    <lineage>
        <taxon>Bacteria</taxon>
        <taxon>Pseudomonadati</taxon>
        <taxon>Pseudomonadota</taxon>
        <taxon>Alphaproteobacteria</taxon>
        <taxon>Hyphomicrobiales</taxon>
        <taxon>Phyllobacteriaceae</taxon>
        <taxon>Mesorhizobium</taxon>
    </lineage>
</organism>
<evidence type="ECO:0000313" key="3">
    <source>
        <dbReference type="Proteomes" id="UP000188388"/>
    </source>
</evidence>
<dbReference type="Proteomes" id="UP000188388">
    <property type="component" value="Unassembled WGS sequence"/>
</dbReference>
<evidence type="ECO:0000256" key="1">
    <source>
        <dbReference type="SAM" id="Phobius"/>
    </source>
</evidence>